<dbReference type="SUPFAM" id="SSF81345">
    <property type="entry name" value="ABC transporter involved in vitamin B12 uptake, BtuC"/>
    <property type="match status" value="1"/>
</dbReference>
<comment type="similarity">
    <text evidence="2">Belongs to the binding-protein-dependent transport system permease family. FecCD subfamily.</text>
</comment>
<evidence type="ECO:0000256" key="3">
    <source>
        <dbReference type="ARBA" id="ARBA00022448"/>
    </source>
</evidence>
<evidence type="ECO:0000256" key="7">
    <source>
        <dbReference type="ARBA" id="ARBA00023136"/>
    </source>
</evidence>
<proteinExistence type="inferred from homology"/>
<accession>A0A3N1Y854</accession>
<dbReference type="Pfam" id="PF01032">
    <property type="entry name" value="FecCD"/>
    <property type="match status" value="1"/>
</dbReference>
<keyword evidence="4" id="KW-1003">Cell membrane</keyword>
<evidence type="ECO:0000256" key="1">
    <source>
        <dbReference type="ARBA" id="ARBA00004651"/>
    </source>
</evidence>
<evidence type="ECO:0000256" key="2">
    <source>
        <dbReference type="ARBA" id="ARBA00007935"/>
    </source>
</evidence>
<dbReference type="Gene3D" id="1.10.3470.10">
    <property type="entry name" value="ABC transporter involved in vitamin B12 uptake, BtuC"/>
    <property type="match status" value="1"/>
</dbReference>
<gene>
    <name evidence="10" type="ORF">EDC57_0916</name>
</gene>
<dbReference type="PANTHER" id="PTHR30472:SF25">
    <property type="entry name" value="ABC TRANSPORTER PERMEASE PROTEIN MJ0876-RELATED"/>
    <property type="match status" value="1"/>
</dbReference>
<evidence type="ECO:0000313" key="11">
    <source>
        <dbReference type="Proteomes" id="UP000276634"/>
    </source>
</evidence>
<feature type="transmembrane region" description="Helical" evidence="8">
    <location>
        <begin position="55"/>
        <end position="75"/>
    </location>
</feature>
<feature type="transmembrane region" description="Helical" evidence="8">
    <location>
        <begin position="297"/>
        <end position="316"/>
    </location>
</feature>
<evidence type="ECO:0000256" key="5">
    <source>
        <dbReference type="ARBA" id="ARBA00022692"/>
    </source>
</evidence>
<dbReference type="RefSeq" id="WP_123400639.1">
    <property type="nucleotide sequence ID" value="NZ_RJVI01000001.1"/>
</dbReference>
<feature type="transmembrane region" description="Helical" evidence="8">
    <location>
        <begin position="111"/>
        <end position="129"/>
    </location>
</feature>
<comment type="subcellular location">
    <subcellularLocation>
        <location evidence="1">Cell membrane</location>
        <topology evidence="1">Multi-pass membrane protein</topology>
    </subcellularLocation>
</comment>
<dbReference type="InterPro" id="IPR000522">
    <property type="entry name" value="ABC_transptr_permease_BtuC"/>
</dbReference>
<keyword evidence="6 8" id="KW-1133">Transmembrane helix</keyword>
<dbReference type="PANTHER" id="PTHR30472">
    <property type="entry name" value="FERRIC ENTEROBACTIN TRANSPORT SYSTEM PERMEASE PROTEIN"/>
    <property type="match status" value="1"/>
</dbReference>
<dbReference type="AlphaFoldDB" id="A0A3N1Y854"/>
<name>A0A3N1Y854_9GAMM</name>
<dbReference type="InterPro" id="IPR037294">
    <property type="entry name" value="ABC_BtuC-like"/>
</dbReference>
<dbReference type="EMBL" id="RJVI01000001">
    <property type="protein sequence ID" value="ROR34999.1"/>
    <property type="molecule type" value="Genomic_DNA"/>
</dbReference>
<evidence type="ECO:0000256" key="8">
    <source>
        <dbReference type="SAM" id="Phobius"/>
    </source>
</evidence>
<dbReference type="FunFam" id="1.10.3470.10:FF:000001">
    <property type="entry name" value="Vitamin B12 ABC transporter permease BtuC"/>
    <property type="match status" value="1"/>
</dbReference>
<keyword evidence="9" id="KW-0732">Signal</keyword>
<sequence>MRGGVLLAILALLCLGALAAALLAGTAPVRPADALAALAGGGAEPARTVVLELRLPRALAAALAGALLALAGALLQVLLRNPLADPYVLGVSGGAAAGALAALLVGTAAAVAPAALGGALASTLLVFLLAREGGLLRPERLLLIGVVVASGWGALNALLLSLGGDTRLRGMVFWLLGDLSAARTPAWAWVVLAVLAAVAVLRARELDLLARGERAAAALGVEVPMLRAAVYVAASVATAAAVTVAGTVGFVGLVVPHALRLAGARRHRVLLPGCALAGAALLTLSDTLARTVAAPRQLPVGVVTALVGVPVFLVLLRRGRAGP</sequence>
<evidence type="ECO:0000256" key="6">
    <source>
        <dbReference type="ARBA" id="ARBA00022989"/>
    </source>
</evidence>
<feature type="transmembrane region" description="Helical" evidence="8">
    <location>
        <begin position="184"/>
        <end position="203"/>
    </location>
</feature>
<keyword evidence="3" id="KW-0813">Transport</keyword>
<keyword evidence="7 8" id="KW-0472">Membrane</keyword>
<keyword evidence="11" id="KW-1185">Reference proteome</keyword>
<evidence type="ECO:0000256" key="4">
    <source>
        <dbReference type="ARBA" id="ARBA00022475"/>
    </source>
</evidence>
<feature type="transmembrane region" description="Helical" evidence="8">
    <location>
        <begin position="141"/>
        <end position="164"/>
    </location>
</feature>
<dbReference type="Proteomes" id="UP000276634">
    <property type="component" value="Unassembled WGS sequence"/>
</dbReference>
<feature type="transmembrane region" description="Helical" evidence="8">
    <location>
        <begin position="87"/>
        <end position="105"/>
    </location>
</feature>
<feature type="transmembrane region" description="Helical" evidence="8">
    <location>
        <begin position="240"/>
        <end position="262"/>
    </location>
</feature>
<dbReference type="GO" id="GO:0022857">
    <property type="term" value="F:transmembrane transporter activity"/>
    <property type="evidence" value="ECO:0007669"/>
    <property type="project" value="InterPro"/>
</dbReference>
<organism evidence="10 11">
    <name type="scientific">Inmirania thermothiophila</name>
    <dbReference type="NCBI Taxonomy" id="1750597"/>
    <lineage>
        <taxon>Bacteria</taxon>
        <taxon>Pseudomonadati</taxon>
        <taxon>Pseudomonadota</taxon>
        <taxon>Gammaproteobacteria</taxon>
        <taxon>Chromatiales</taxon>
        <taxon>Ectothiorhodospiraceae</taxon>
        <taxon>Inmirania</taxon>
    </lineage>
</organism>
<reference evidence="10 11" key="1">
    <citation type="submission" date="2018-11" db="EMBL/GenBank/DDBJ databases">
        <title>Genomic Encyclopedia of Type Strains, Phase IV (KMG-IV): sequencing the most valuable type-strain genomes for metagenomic binning, comparative biology and taxonomic classification.</title>
        <authorList>
            <person name="Goeker M."/>
        </authorList>
    </citation>
    <scope>NUCLEOTIDE SEQUENCE [LARGE SCALE GENOMIC DNA]</scope>
    <source>
        <strain evidence="10 11">DSM 100275</strain>
    </source>
</reference>
<keyword evidence="5 8" id="KW-0812">Transmembrane</keyword>
<feature type="signal peptide" evidence="9">
    <location>
        <begin position="1"/>
        <end position="19"/>
    </location>
</feature>
<comment type="caution">
    <text evidence="10">The sequence shown here is derived from an EMBL/GenBank/DDBJ whole genome shotgun (WGS) entry which is preliminary data.</text>
</comment>
<evidence type="ECO:0000313" key="10">
    <source>
        <dbReference type="EMBL" id="ROR34999.1"/>
    </source>
</evidence>
<evidence type="ECO:0000256" key="9">
    <source>
        <dbReference type="SAM" id="SignalP"/>
    </source>
</evidence>
<feature type="chain" id="PRO_5018277018" evidence="9">
    <location>
        <begin position="20"/>
        <end position="323"/>
    </location>
</feature>
<protein>
    <submittedName>
        <fullName evidence="10">Iron complex transport system permease protein</fullName>
    </submittedName>
</protein>
<dbReference type="GO" id="GO:0005886">
    <property type="term" value="C:plasma membrane"/>
    <property type="evidence" value="ECO:0007669"/>
    <property type="project" value="UniProtKB-SubCell"/>
</dbReference>